<keyword evidence="1" id="KW-0812">Transmembrane</keyword>
<dbReference type="RefSeq" id="WP_065412394.1">
    <property type="nucleotide sequence ID" value="NZ_MAYT01000032.1"/>
</dbReference>
<keyword evidence="1" id="KW-1133">Transmembrane helix</keyword>
<proteinExistence type="predicted"/>
<feature type="domain" description="YdbS-like PH" evidence="2">
    <location>
        <begin position="403"/>
        <end position="482"/>
    </location>
</feature>
<sequence>MSDPKKLHPLSTLLTFFRELKSLVLPIVFLFFMGNGEKHNIWDYVPIIGIGAVILFVLVSGVVKWLRFTYRLEENELKIEYGLFVKKKRYIPVERIQSLDLSAGILHRMFGLVKIRVETAGAGGGSDSEAELTAITKAEAQALQQFINEEKSRKVLANKQDARFEKAESRSDRDIFYQAGLFELLLLAATSGGIGVVISAVFAFLSQFQDMIPYEKIFKEAAHFIEMGTIVIAILVFLVLFVAWVISIGLTLLRYAGFALSKEEGNVVIQKGLLEKQQLTIPMDRIQGITILENPLRQMLGYCSVHLESAGGAGEEKGSASMVIIPMVKKKKALQMLAELFPDYCFSASLTPLPLRSASRYIGRACLFATPPVIAAAWLFWPFGLWGLTAFLPALLYGFARFRAAGWNVSAGQLTVRTRGVSLQTVFMLRHRIQSLEMIKTWRQRQRKLASVHSVVKSGATGKKIKVTDASAADAEEIYQWYELRKKG</sequence>
<feature type="transmembrane region" description="Helical" evidence="1">
    <location>
        <begin position="225"/>
        <end position="253"/>
    </location>
</feature>
<comment type="caution">
    <text evidence="3">The sequence shown here is derived from an EMBL/GenBank/DDBJ whole genome shotgun (WGS) entry which is preliminary data.</text>
</comment>
<accession>A0A1B9AAS6</accession>
<dbReference type="Pfam" id="PF03703">
    <property type="entry name" value="bPH_2"/>
    <property type="match status" value="3"/>
</dbReference>
<reference evidence="4" key="1">
    <citation type="submission" date="2016-05" db="EMBL/GenBank/DDBJ databases">
        <authorList>
            <person name="Liu B."/>
            <person name="Wang J."/>
            <person name="Zhu Y."/>
            <person name="Liu G."/>
            <person name="Chen Q."/>
            <person name="Chen Z."/>
            <person name="Lan J."/>
            <person name="Che J."/>
            <person name="Ge C."/>
            <person name="Shi H."/>
            <person name="Pan Z."/>
            <person name="Liu X."/>
        </authorList>
    </citation>
    <scope>NUCLEOTIDE SEQUENCE [LARGE SCALE GENOMIC DNA]</scope>
    <source>
        <strain evidence="4">FJAT-27215</strain>
    </source>
</reference>
<feature type="domain" description="YdbS-like PH" evidence="2">
    <location>
        <begin position="263"/>
        <end position="338"/>
    </location>
</feature>
<evidence type="ECO:0000313" key="3">
    <source>
        <dbReference type="EMBL" id="OCA80950.1"/>
    </source>
</evidence>
<dbReference type="PIRSF" id="PIRSF026631">
    <property type="entry name" value="UCP026631"/>
    <property type="match status" value="1"/>
</dbReference>
<feature type="transmembrane region" description="Helical" evidence="1">
    <location>
        <begin position="44"/>
        <end position="66"/>
    </location>
</feature>
<dbReference type="InterPro" id="IPR014529">
    <property type="entry name" value="UCP026631"/>
</dbReference>
<dbReference type="InterPro" id="IPR005182">
    <property type="entry name" value="YdbS-like_PH"/>
</dbReference>
<feature type="transmembrane region" description="Helical" evidence="1">
    <location>
        <begin position="361"/>
        <end position="379"/>
    </location>
</feature>
<keyword evidence="4" id="KW-1185">Reference proteome</keyword>
<evidence type="ECO:0000259" key="2">
    <source>
        <dbReference type="Pfam" id="PF03703"/>
    </source>
</evidence>
<protein>
    <recommendedName>
        <fullName evidence="2">YdbS-like PH domain-containing protein</fullName>
    </recommendedName>
</protein>
<dbReference type="EMBL" id="MAYT01000032">
    <property type="protein sequence ID" value="OCA80950.1"/>
    <property type="molecule type" value="Genomic_DNA"/>
</dbReference>
<dbReference type="AlphaFoldDB" id="A0A1B9AAS6"/>
<keyword evidence="1" id="KW-0472">Membrane</keyword>
<feature type="domain" description="YdbS-like PH" evidence="2">
    <location>
        <begin position="65"/>
        <end position="147"/>
    </location>
</feature>
<evidence type="ECO:0000313" key="4">
    <source>
        <dbReference type="Proteomes" id="UP000092578"/>
    </source>
</evidence>
<dbReference type="Proteomes" id="UP000092578">
    <property type="component" value="Unassembled WGS sequence"/>
</dbReference>
<name>A0A1B9AAS6_9BACI</name>
<evidence type="ECO:0000256" key="1">
    <source>
        <dbReference type="SAM" id="Phobius"/>
    </source>
</evidence>
<gene>
    <name evidence="3" type="ORF">A8F95_17775</name>
</gene>
<organism evidence="3 4">
    <name type="scientific">Pseudobacillus wudalianchiensis</name>
    <dbReference type="NCBI Taxonomy" id="1743143"/>
    <lineage>
        <taxon>Bacteria</taxon>
        <taxon>Bacillati</taxon>
        <taxon>Bacillota</taxon>
        <taxon>Bacilli</taxon>
        <taxon>Bacillales</taxon>
        <taxon>Bacillaceae</taxon>
        <taxon>Pseudobacillus</taxon>
    </lineage>
</organism>
<dbReference type="PANTHER" id="PTHR34473">
    <property type="entry name" value="UPF0699 TRANSMEMBRANE PROTEIN YDBS"/>
    <property type="match status" value="1"/>
</dbReference>
<feature type="transmembrane region" description="Helical" evidence="1">
    <location>
        <begin position="180"/>
        <end position="205"/>
    </location>
</feature>
<dbReference type="PANTHER" id="PTHR34473:SF2">
    <property type="entry name" value="UPF0699 TRANSMEMBRANE PROTEIN YDBT"/>
    <property type="match status" value="1"/>
</dbReference>